<dbReference type="PANTHER" id="PTHR21716:SF53">
    <property type="entry name" value="PERMEASE PERM-RELATED"/>
    <property type="match status" value="1"/>
</dbReference>
<keyword evidence="3" id="KW-0813">Transport</keyword>
<keyword evidence="5 8" id="KW-0812">Transmembrane</keyword>
<feature type="transmembrane region" description="Helical" evidence="8">
    <location>
        <begin position="222"/>
        <end position="239"/>
    </location>
</feature>
<evidence type="ECO:0000256" key="4">
    <source>
        <dbReference type="ARBA" id="ARBA00022475"/>
    </source>
</evidence>
<dbReference type="GO" id="GO:0005886">
    <property type="term" value="C:plasma membrane"/>
    <property type="evidence" value="ECO:0007669"/>
    <property type="project" value="UniProtKB-SubCell"/>
</dbReference>
<proteinExistence type="inferred from homology"/>
<dbReference type="PANTHER" id="PTHR21716">
    <property type="entry name" value="TRANSMEMBRANE PROTEIN"/>
    <property type="match status" value="1"/>
</dbReference>
<name>A0A0D6PBU4_9PROT</name>
<evidence type="ECO:0000256" key="7">
    <source>
        <dbReference type="ARBA" id="ARBA00023136"/>
    </source>
</evidence>
<comment type="similarity">
    <text evidence="2">Belongs to the autoinducer-2 exporter (AI-2E) (TC 2.A.86) family.</text>
</comment>
<dbReference type="Proteomes" id="UP000032668">
    <property type="component" value="Unassembled WGS sequence"/>
</dbReference>
<evidence type="ECO:0000256" key="3">
    <source>
        <dbReference type="ARBA" id="ARBA00022448"/>
    </source>
</evidence>
<keyword evidence="4" id="KW-1003">Cell membrane</keyword>
<dbReference type="EMBL" id="BANC01000017">
    <property type="protein sequence ID" value="GAN79122.1"/>
    <property type="molecule type" value="Genomic_DNA"/>
</dbReference>
<feature type="transmembrane region" description="Helical" evidence="8">
    <location>
        <begin position="156"/>
        <end position="181"/>
    </location>
</feature>
<comment type="subcellular location">
    <subcellularLocation>
        <location evidence="1">Cell membrane</location>
        <topology evidence="1">Multi-pass membrane protein</topology>
    </subcellularLocation>
</comment>
<dbReference type="Pfam" id="PF01594">
    <property type="entry name" value="AI-2E_transport"/>
    <property type="match status" value="1"/>
</dbReference>
<feature type="transmembrane region" description="Helical" evidence="8">
    <location>
        <begin position="72"/>
        <end position="93"/>
    </location>
</feature>
<dbReference type="InterPro" id="IPR002549">
    <property type="entry name" value="AI-2E-like"/>
</dbReference>
<evidence type="ECO:0000313" key="9">
    <source>
        <dbReference type="EMBL" id="GAN79122.1"/>
    </source>
</evidence>
<feature type="transmembrane region" description="Helical" evidence="8">
    <location>
        <begin position="278"/>
        <end position="296"/>
    </location>
</feature>
<evidence type="ECO:0000313" key="10">
    <source>
        <dbReference type="Proteomes" id="UP000032668"/>
    </source>
</evidence>
<evidence type="ECO:0000256" key="6">
    <source>
        <dbReference type="ARBA" id="ARBA00022989"/>
    </source>
</evidence>
<sequence length="366" mass="40164">MNENKADMQHYKRVQWQRLTLVVVVLLLLWLSFRLFSSIMMPFVVAAGLAYFLDPMVVWMERWRIPRAFGTLLVLLAFGVAVILFILLLYPVIAAQAAAFIINLPTYIQTIQTDITQLLKNLQQSLPTNLRLKLQDLASNQAGTIVSYAGKAATNIIGSGFAVVNVLTLLVVTPIVTFYFLRDWPTIIRHVDNWLPRPYEGLIRAQAVEINKILSAWIRGQAICCLALAAIYAVGLTIIGLDLGLIVGLTAGLLSFIPYVGTVLGGVAGILLALSQNAGWHGVIAVLIVFAIGQGLNDYVIQPRFLGDRVGLSAVWVIFALFAGGAAFGFLGIMLAVPVTATLGVITRFWLRRYLQSPLYLDSPPE</sequence>
<evidence type="ECO:0000256" key="2">
    <source>
        <dbReference type="ARBA" id="ARBA00009773"/>
    </source>
</evidence>
<dbReference type="STRING" id="1120923.SAMN02746095_00955"/>
<evidence type="ECO:0008006" key="11">
    <source>
        <dbReference type="Google" id="ProtNLM"/>
    </source>
</evidence>
<feature type="transmembrane region" description="Helical" evidence="8">
    <location>
        <begin position="316"/>
        <end position="346"/>
    </location>
</feature>
<dbReference type="GO" id="GO:0055085">
    <property type="term" value="P:transmembrane transport"/>
    <property type="evidence" value="ECO:0007669"/>
    <property type="project" value="TreeGrafter"/>
</dbReference>
<dbReference type="AlphaFoldDB" id="A0A0D6PBU4"/>
<evidence type="ECO:0000256" key="5">
    <source>
        <dbReference type="ARBA" id="ARBA00022692"/>
    </source>
</evidence>
<organism evidence="9 10">
    <name type="scientific">Acidocella aminolytica 101 = DSM 11237</name>
    <dbReference type="NCBI Taxonomy" id="1120923"/>
    <lineage>
        <taxon>Bacteria</taxon>
        <taxon>Pseudomonadati</taxon>
        <taxon>Pseudomonadota</taxon>
        <taxon>Alphaproteobacteria</taxon>
        <taxon>Acetobacterales</taxon>
        <taxon>Acidocellaceae</taxon>
        <taxon>Acidocella</taxon>
    </lineage>
</organism>
<dbReference type="RefSeq" id="WP_082075575.1">
    <property type="nucleotide sequence ID" value="NZ_BANC01000017.1"/>
</dbReference>
<reference evidence="9 10" key="1">
    <citation type="submission" date="2012-11" db="EMBL/GenBank/DDBJ databases">
        <title>Whole genome sequence of Acidocella aminolytica 101 = DSM 11237.</title>
        <authorList>
            <person name="Azuma Y."/>
            <person name="Higashiura N."/>
            <person name="Hirakawa H."/>
            <person name="Matsushita K."/>
        </authorList>
    </citation>
    <scope>NUCLEOTIDE SEQUENCE [LARGE SCALE GENOMIC DNA]</scope>
    <source>
        <strain evidence="10">101 / DSM 11237</strain>
    </source>
</reference>
<evidence type="ECO:0000256" key="8">
    <source>
        <dbReference type="SAM" id="Phobius"/>
    </source>
</evidence>
<protein>
    <recommendedName>
        <fullName evidence="11">Transporter</fullName>
    </recommendedName>
</protein>
<feature type="transmembrane region" description="Helical" evidence="8">
    <location>
        <begin position="16"/>
        <end position="33"/>
    </location>
</feature>
<feature type="transmembrane region" description="Helical" evidence="8">
    <location>
        <begin position="245"/>
        <end position="271"/>
    </location>
</feature>
<dbReference type="OrthoDB" id="5792512at2"/>
<evidence type="ECO:0000256" key="1">
    <source>
        <dbReference type="ARBA" id="ARBA00004651"/>
    </source>
</evidence>
<comment type="caution">
    <text evidence="9">The sequence shown here is derived from an EMBL/GenBank/DDBJ whole genome shotgun (WGS) entry which is preliminary data.</text>
</comment>
<feature type="transmembrane region" description="Helical" evidence="8">
    <location>
        <begin position="39"/>
        <end position="60"/>
    </location>
</feature>
<keyword evidence="6 8" id="KW-1133">Transmembrane helix</keyword>
<keyword evidence="7 8" id="KW-0472">Membrane</keyword>
<gene>
    <name evidence="9" type="ORF">Aam_017_027</name>
</gene>
<accession>A0A0D6PBU4</accession>
<keyword evidence="10" id="KW-1185">Reference proteome</keyword>